<reference evidence="3" key="2">
    <citation type="submission" date="2015-04" db="EMBL/GenBank/DDBJ databases">
        <title>A butyrogenic pathway from the amino acid lysine in a human gut commensal.</title>
        <authorList>
            <person name="de Vos W.M."/>
            <person name="Bui N.T.P."/>
            <person name="Plugge C.M."/>
            <person name="Ritari J."/>
        </authorList>
    </citation>
    <scope>NUCLEOTIDE SEQUENCE [LARGE SCALE GENOMIC DNA]</scope>
    <source>
        <strain evidence="3">AF211</strain>
    </source>
</reference>
<evidence type="ECO:0000313" key="1">
    <source>
        <dbReference type="EMBL" id="ALP92896.1"/>
    </source>
</evidence>
<gene>
    <name evidence="2" type="ORF">C7373_10179</name>
    <name evidence="1" type="ORF">IB211_00501</name>
</gene>
<organism evidence="1 3">
    <name type="scientific">Intestinimonas butyriciproducens</name>
    <dbReference type="NCBI Taxonomy" id="1297617"/>
    <lineage>
        <taxon>Bacteria</taxon>
        <taxon>Bacillati</taxon>
        <taxon>Bacillota</taxon>
        <taxon>Clostridia</taxon>
        <taxon>Eubacteriales</taxon>
        <taxon>Intestinimonas</taxon>
    </lineage>
</organism>
<dbReference type="Pfam" id="PF10844">
    <property type="entry name" value="DUF2577"/>
    <property type="match status" value="1"/>
</dbReference>
<reference evidence="2 4" key="3">
    <citation type="submission" date="2018-04" db="EMBL/GenBank/DDBJ databases">
        <title>Genomic Encyclopedia of Type Strains, Phase IV (KMG-IV): sequencing the most valuable type-strain genomes for metagenomic binning, comparative biology and taxonomic classification.</title>
        <authorList>
            <person name="Goeker M."/>
        </authorList>
    </citation>
    <scope>NUCLEOTIDE SEQUENCE [LARGE SCALE GENOMIC DNA]</scope>
    <source>
        <strain evidence="2 4">DSM 26588</strain>
    </source>
</reference>
<dbReference type="OrthoDB" id="95576at2"/>
<evidence type="ECO:0000313" key="3">
    <source>
        <dbReference type="Proteomes" id="UP000064844"/>
    </source>
</evidence>
<dbReference type="Proteomes" id="UP000064844">
    <property type="component" value="Chromosome"/>
</dbReference>
<proteinExistence type="predicted"/>
<name>A0A0S2W1J3_9FIRM</name>
<dbReference type="InterPro" id="IPR022555">
    <property type="entry name" value="DUF2577"/>
</dbReference>
<keyword evidence="3" id="KW-1185">Reference proteome</keyword>
<dbReference type="Proteomes" id="UP000245778">
    <property type="component" value="Unassembled WGS sequence"/>
</dbReference>
<dbReference type="STRING" id="1297617.IB211_00501"/>
<accession>A0A0S2W1J3</accession>
<evidence type="ECO:0000313" key="4">
    <source>
        <dbReference type="Proteomes" id="UP000245778"/>
    </source>
</evidence>
<dbReference type="EMBL" id="CP011307">
    <property type="protein sequence ID" value="ALP92896.1"/>
    <property type="molecule type" value="Genomic_DNA"/>
</dbReference>
<protein>
    <submittedName>
        <fullName evidence="2">Uncharacterized protein DUF2577</fullName>
    </submittedName>
</protein>
<evidence type="ECO:0000313" key="2">
    <source>
        <dbReference type="EMBL" id="PVY59566.1"/>
    </source>
</evidence>
<dbReference type="EMBL" id="QEKK01000001">
    <property type="protein sequence ID" value="PVY59566.1"/>
    <property type="molecule type" value="Genomic_DNA"/>
</dbReference>
<reference evidence="1 3" key="1">
    <citation type="journal article" date="2015" name="Nat. Commun.">
        <title>Production of butyrate from lysine and the Amadori product fructoselysine by a human gut commensal.</title>
        <authorList>
            <person name="Bui T.P."/>
            <person name="Ritari J."/>
            <person name="Boeren S."/>
            <person name="de Waard P."/>
            <person name="Plugge C.M."/>
            <person name="de Vos W.M."/>
        </authorList>
    </citation>
    <scope>NUCLEOTIDE SEQUENCE [LARGE SCALE GENOMIC DNA]</scope>
    <source>
        <strain evidence="1 3">AF211</strain>
    </source>
</reference>
<sequence>MLEQIKKIARQSDECAAPAMVLYGTVTGLDPLRVRVDNRFELGERALTLLRGTRESLEAGDGLALLRNRGGQEFLVLGRL</sequence>
<dbReference type="GeneID" id="93228179"/>
<dbReference type="RefSeq" id="WP_033118875.1">
    <property type="nucleotide sequence ID" value="NZ_CALICV010000130.1"/>
</dbReference>
<dbReference type="KEGG" id="ibu:IB211_00501"/>
<dbReference type="AlphaFoldDB" id="A0A0S2W1J3"/>